<dbReference type="GO" id="GO:0016075">
    <property type="term" value="P:rRNA catabolic process"/>
    <property type="evidence" value="ECO:0007669"/>
    <property type="project" value="TreeGrafter"/>
</dbReference>
<dbReference type="GO" id="GO:0000177">
    <property type="term" value="C:cytoplasmic exosome (RNase complex)"/>
    <property type="evidence" value="ECO:0007669"/>
    <property type="project" value="TreeGrafter"/>
</dbReference>
<dbReference type="Pfam" id="PF17216">
    <property type="entry name" value="Rrp44_CSD1"/>
    <property type="match status" value="1"/>
</dbReference>
<comment type="cofactor">
    <cofactor evidence="1">
        <name>Mg(2+)</name>
        <dbReference type="ChEBI" id="CHEBI:18420"/>
    </cofactor>
</comment>
<keyword evidence="6" id="KW-0269">Exonuclease</keyword>
<evidence type="ECO:0000259" key="10">
    <source>
        <dbReference type="SMART" id="SM00955"/>
    </source>
</evidence>
<dbReference type="AlphaFoldDB" id="A0A6N2KW49"/>
<keyword evidence="8" id="KW-0694">RNA-binding</keyword>
<dbReference type="GO" id="GO:0004519">
    <property type="term" value="F:endonuclease activity"/>
    <property type="evidence" value="ECO:0007669"/>
    <property type="project" value="TreeGrafter"/>
</dbReference>
<dbReference type="Pfam" id="PF13638">
    <property type="entry name" value="PIN_4"/>
    <property type="match status" value="1"/>
</dbReference>
<dbReference type="Pfam" id="PF00773">
    <property type="entry name" value="RNB"/>
    <property type="match status" value="1"/>
</dbReference>
<evidence type="ECO:0000256" key="7">
    <source>
        <dbReference type="ARBA" id="ARBA00022842"/>
    </source>
</evidence>
<keyword evidence="7" id="KW-0460">Magnesium</keyword>
<organism evidence="11">
    <name type="scientific">Salix viminalis</name>
    <name type="common">Common osier</name>
    <name type="synonym">Basket willow</name>
    <dbReference type="NCBI Taxonomy" id="40686"/>
    <lineage>
        <taxon>Eukaryota</taxon>
        <taxon>Viridiplantae</taxon>
        <taxon>Streptophyta</taxon>
        <taxon>Embryophyta</taxon>
        <taxon>Tracheophyta</taxon>
        <taxon>Spermatophyta</taxon>
        <taxon>Magnoliopsida</taxon>
        <taxon>eudicotyledons</taxon>
        <taxon>Gunneridae</taxon>
        <taxon>Pentapetalae</taxon>
        <taxon>rosids</taxon>
        <taxon>fabids</taxon>
        <taxon>Malpighiales</taxon>
        <taxon>Salicaceae</taxon>
        <taxon>Saliceae</taxon>
        <taxon>Salix</taxon>
    </lineage>
</organism>
<dbReference type="FunFam" id="2.40.50.690:FF:000006">
    <property type="entry name" value="Exosome complex exonuclease RRP44 homolog A"/>
    <property type="match status" value="1"/>
</dbReference>
<dbReference type="SUPFAM" id="SSF88723">
    <property type="entry name" value="PIN domain-like"/>
    <property type="match status" value="1"/>
</dbReference>
<dbReference type="Pfam" id="PF17849">
    <property type="entry name" value="OB_Dis3"/>
    <property type="match status" value="1"/>
</dbReference>
<dbReference type="FunFam" id="2.40.50.700:FF:000004">
    <property type="entry name" value="Exosome complex exonuclease RRP44 homolog A"/>
    <property type="match status" value="1"/>
</dbReference>
<dbReference type="EMBL" id="CAADRP010000846">
    <property type="protein sequence ID" value="VFU32839.1"/>
    <property type="molecule type" value="Genomic_DNA"/>
</dbReference>
<dbReference type="InterPro" id="IPR012340">
    <property type="entry name" value="NA-bd_OB-fold"/>
</dbReference>
<dbReference type="SMART" id="SM00955">
    <property type="entry name" value="RNB"/>
    <property type="match status" value="1"/>
</dbReference>
<dbReference type="SUPFAM" id="SSF50249">
    <property type="entry name" value="Nucleic acid-binding proteins"/>
    <property type="match status" value="2"/>
</dbReference>
<keyword evidence="5" id="KW-0271">Exosome</keyword>
<dbReference type="GO" id="GO:0003723">
    <property type="term" value="F:RNA binding"/>
    <property type="evidence" value="ECO:0007669"/>
    <property type="project" value="UniProtKB-KW"/>
</dbReference>
<keyword evidence="3" id="KW-0540">Nuclease</keyword>
<accession>A0A6N2KW49</accession>
<protein>
    <recommendedName>
        <fullName evidence="10">RNB domain-containing protein</fullName>
    </recommendedName>
</protein>
<sequence length="473" mass="52722">MESPNDRNDRAIRVAARWYQSHLGEAVKVLLITNDRENNRKATEEGVSAETIESYVKSLGQPALLDLLVQPASEDVIMEEVEDMRPSKRKVVYPEHNPMSEITSGLTKGIYHQGKLRVNRYNPFEAYVGSESIGDEIIIYGRGNMNRAFDGDVVAVKLLPQDQWNEEKSLSIVDEEDEEEDVHLVPGSADDAPRTSIPAPSSTSDTNPASSRPSGCVVGIIKRNWHSYCGSLEPMPMPAGRGGLVYALFVSKDRRIPKIRIQTRQLENLLDKRIIVAVDSWDRQSRHPSGHYVRSIGEIGDRDTETENDIDARPFSAQVLACLPPLPWSVSSTDLNKSKRVDLRHLCVFSVDPPGCTDIDDALHCAMLPTGNFEVGVHIADVTNFVHPGTPLDDEASKRGTSVYLVERRIDMLPKPLTEDICSLRADVERLAFSVIWEMTPEAEIISTKYTKSIIKSSAALSYVEAQARMDDR</sequence>
<dbReference type="GO" id="GO:0000176">
    <property type="term" value="C:nuclear exosome (RNase complex)"/>
    <property type="evidence" value="ECO:0007669"/>
    <property type="project" value="TreeGrafter"/>
</dbReference>
<dbReference type="InterPro" id="IPR033771">
    <property type="entry name" value="Rrp44_CSD1"/>
</dbReference>
<dbReference type="GO" id="GO:0000175">
    <property type="term" value="F:3'-5'-RNA exonuclease activity"/>
    <property type="evidence" value="ECO:0007669"/>
    <property type="project" value="TreeGrafter"/>
</dbReference>
<dbReference type="Gene3D" id="3.40.50.1010">
    <property type="entry name" value="5'-nuclease"/>
    <property type="match status" value="1"/>
</dbReference>
<evidence type="ECO:0000256" key="3">
    <source>
        <dbReference type="ARBA" id="ARBA00022722"/>
    </source>
</evidence>
<dbReference type="Gene3D" id="2.40.50.700">
    <property type="match status" value="1"/>
</dbReference>
<evidence type="ECO:0000256" key="6">
    <source>
        <dbReference type="ARBA" id="ARBA00022839"/>
    </source>
</evidence>
<name>A0A6N2KW49_SALVM</name>
<gene>
    <name evidence="11" type="ORF">SVIM_LOCUS146680</name>
</gene>
<feature type="compositionally biased region" description="Polar residues" evidence="9">
    <location>
        <begin position="198"/>
        <end position="213"/>
    </location>
</feature>
<proteinExistence type="inferred from homology"/>
<evidence type="ECO:0000256" key="4">
    <source>
        <dbReference type="ARBA" id="ARBA00022801"/>
    </source>
</evidence>
<dbReference type="InterPro" id="IPR050180">
    <property type="entry name" value="RNR_Ribonuclease"/>
</dbReference>
<dbReference type="InterPro" id="IPR002716">
    <property type="entry name" value="PIN_dom"/>
</dbReference>
<feature type="domain" description="RNB" evidence="10">
    <location>
        <begin position="340"/>
        <end position="473"/>
    </location>
</feature>
<dbReference type="InterPro" id="IPR029060">
    <property type="entry name" value="PIN-like_dom_sf"/>
</dbReference>
<evidence type="ECO:0000256" key="1">
    <source>
        <dbReference type="ARBA" id="ARBA00001946"/>
    </source>
</evidence>
<dbReference type="Gene3D" id="2.40.50.690">
    <property type="match status" value="1"/>
</dbReference>
<evidence type="ECO:0000256" key="5">
    <source>
        <dbReference type="ARBA" id="ARBA00022835"/>
    </source>
</evidence>
<dbReference type="PANTHER" id="PTHR23355:SF35">
    <property type="entry name" value="EXOSOME COMPLEX EXONUCLEASE RRP44"/>
    <property type="match status" value="1"/>
</dbReference>
<dbReference type="GO" id="GO:0071031">
    <property type="term" value="P:nuclear mRNA surveillance of mRNA 3'-end processing"/>
    <property type="evidence" value="ECO:0007669"/>
    <property type="project" value="TreeGrafter"/>
</dbReference>
<dbReference type="InterPro" id="IPR001900">
    <property type="entry name" value="RNase_II/R"/>
</dbReference>
<evidence type="ECO:0000256" key="2">
    <source>
        <dbReference type="ARBA" id="ARBA00005785"/>
    </source>
</evidence>
<dbReference type="InterPro" id="IPR041505">
    <property type="entry name" value="Dis3_CSD2"/>
</dbReference>
<evidence type="ECO:0000256" key="9">
    <source>
        <dbReference type="SAM" id="MobiDB-lite"/>
    </source>
</evidence>
<feature type="region of interest" description="Disordered" evidence="9">
    <location>
        <begin position="170"/>
        <end position="213"/>
    </location>
</feature>
<dbReference type="PANTHER" id="PTHR23355">
    <property type="entry name" value="RIBONUCLEASE"/>
    <property type="match status" value="1"/>
</dbReference>
<reference evidence="11" key="1">
    <citation type="submission" date="2019-03" db="EMBL/GenBank/DDBJ databases">
        <authorList>
            <person name="Mank J."/>
            <person name="Almeida P."/>
        </authorList>
    </citation>
    <scope>NUCLEOTIDE SEQUENCE</scope>
    <source>
        <strain evidence="11">78183</strain>
    </source>
</reference>
<keyword evidence="4" id="KW-0378">Hydrolase</keyword>
<comment type="similarity">
    <text evidence="2">Belongs to the RNR ribonuclease family.</text>
</comment>
<evidence type="ECO:0000313" key="11">
    <source>
        <dbReference type="EMBL" id="VFU32839.1"/>
    </source>
</evidence>
<evidence type="ECO:0000256" key="8">
    <source>
        <dbReference type="ARBA" id="ARBA00022884"/>
    </source>
</evidence>